<dbReference type="GO" id="GO:0004765">
    <property type="term" value="F:shikimate kinase activity"/>
    <property type="evidence" value="ECO:0007669"/>
    <property type="project" value="UniProtKB-UniRule"/>
</dbReference>
<dbReference type="RefSeq" id="WP_013408363.1">
    <property type="nucleotide sequence ID" value="NC_014655.1"/>
</dbReference>
<evidence type="ECO:0000256" key="3">
    <source>
        <dbReference type="ARBA" id="ARBA00022741"/>
    </source>
</evidence>
<dbReference type="eggNOG" id="COG0703">
    <property type="taxonomic scope" value="Bacteria"/>
</dbReference>
<feature type="binding site" evidence="7">
    <location>
        <position position="16"/>
    </location>
    <ligand>
        <name>Mg(2+)</name>
        <dbReference type="ChEBI" id="CHEBI:18420"/>
    </ligand>
</feature>
<keyword evidence="1 7" id="KW-0028">Amino-acid biosynthesis</keyword>
<dbReference type="GO" id="GO:0008652">
    <property type="term" value="P:amino acid biosynthetic process"/>
    <property type="evidence" value="ECO:0007669"/>
    <property type="project" value="UniProtKB-KW"/>
</dbReference>
<keyword evidence="7" id="KW-0460">Magnesium</keyword>
<evidence type="ECO:0000313" key="8">
    <source>
        <dbReference type="EMBL" id="ADQ17314.1"/>
    </source>
</evidence>
<dbReference type="PANTHER" id="PTHR21087">
    <property type="entry name" value="SHIKIMATE KINASE"/>
    <property type="match status" value="1"/>
</dbReference>
<keyword evidence="5 7" id="KW-0067">ATP-binding</keyword>
<feature type="binding site" evidence="7">
    <location>
        <position position="58"/>
    </location>
    <ligand>
        <name>substrate</name>
    </ligand>
</feature>
<dbReference type="KEGG" id="lby:Lbys_1606"/>
<evidence type="ECO:0000256" key="1">
    <source>
        <dbReference type="ARBA" id="ARBA00022605"/>
    </source>
</evidence>
<proteinExistence type="inferred from homology"/>
<comment type="subunit">
    <text evidence="7">Monomer.</text>
</comment>
<dbReference type="GO" id="GO:0005524">
    <property type="term" value="F:ATP binding"/>
    <property type="evidence" value="ECO:0007669"/>
    <property type="project" value="UniProtKB-UniRule"/>
</dbReference>
<organism evidence="8 9">
    <name type="scientific">Leadbetterella byssophila (strain DSM 17132 / JCM 16389 / KACC 11308 / NBRC 106382 / 4M15)</name>
    <dbReference type="NCBI Taxonomy" id="649349"/>
    <lineage>
        <taxon>Bacteria</taxon>
        <taxon>Pseudomonadati</taxon>
        <taxon>Bacteroidota</taxon>
        <taxon>Cytophagia</taxon>
        <taxon>Cytophagales</taxon>
        <taxon>Leadbetterellaceae</taxon>
        <taxon>Leadbetterella</taxon>
    </lineage>
</organism>
<evidence type="ECO:0000256" key="5">
    <source>
        <dbReference type="ARBA" id="ARBA00022840"/>
    </source>
</evidence>
<comment type="caution">
    <text evidence="7">Lacks conserved residue(s) required for the propagation of feature annotation.</text>
</comment>
<dbReference type="GO" id="GO:0009073">
    <property type="term" value="P:aromatic amino acid family biosynthetic process"/>
    <property type="evidence" value="ECO:0007669"/>
    <property type="project" value="UniProtKB-KW"/>
</dbReference>
<dbReference type="EC" id="2.7.1.71" evidence="7"/>
<evidence type="ECO:0000256" key="6">
    <source>
        <dbReference type="ARBA" id="ARBA00023141"/>
    </source>
</evidence>
<dbReference type="UniPathway" id="UPA00053">
    <property type="reaction ID" value="UER00088"/>
</dbReference>
<keyword evidence="7" id="KW-0963">Cytoplasm</keyword>
<dbReference type="HAMAP" id="MF_00109">
    <property type="entry name" value="Shikimate_kinase"/>
    <property type="match status" value="1"/>
</dbReference>
<dbReference type="PRINTS" id="PR01100">
    <property type="entry name" value="SHIKIMTKNASE"/>
</dbReference>
<dbReference type="STRING" id="649349.Lbys_1606"/>
<dbReference type="AlphaFoldDB" id="E4RYA3"/>
<name>E4RYA3_LEAB4</name>
<dbReference type="GO" id="GO:0009423">
    <property type="term" value="P:chorismate biosynthetic process"/>
    <property type="evidence" value="ECO:0007669"/>
    <property type="project" value="UniProtKB-UniRule"/>
</dbReference>
<feature type="binding site" evidence="7">
    <location>
        <position position="141"/>
    </location>
    <ligand>
        <name>substrate</name>
    </ligand>
</feature>
<dbReference type="Pfam" id="PF01202">
    <property type="entry name" value="SKI"/>
    <property type="match status" value="1"/>
</dbReference>
<dbReference type="InterPro" id="IPR031322">
    <property type="entry name" value="Shikimate/glucono_kinase"/>
</dbReference>
<reference evidence="8 9" key="2">
    <citation type="journal article" date="2011" name="Stand. Genomic Sci.">
        <title>Complete genome sequence of Leadbetterella byssophila type strain (4M15).</title>
        <authorList>
            <person name="Abt B."/>
            <person name="Teshima H."/>
            <person name="Lucas S."/>
            <person name="Lapidus A."/>
            <person name="Del Rio T.G."/>
            <person name="Nolan M."/>
            <person name="Tice H."/>
            <person name="Cheng J.F."/>
            <person name="Pitluck S."/>
            <person name="Liolios K."/>
            <person name="Pagani I."/>
            <person name="Ivanova N."/>
            <person name="Mavromatis K."/>
            <person name="Pati A."/>
            <person name="Tapia R."/>
            <person name="Han C."/>
            <person name="Goodwin L."/>
            <person name="Chen A."/>
            <person name="Palaniappan K."/>
            <person name="Land M."/>
            <person name="Hauser L."/>
            <person name="Chang Y.J."/>
            <person name="Jeffries C.D."/>
            <person name="Rohde M."/>
            <person name="Goker M."/>
            <person name="Tindall B.J."/>
            <person name="Detter J.C."/>
            <person name="Woyke T."/>
            <person name="Bristow J."/>
            <person name="Eisen J.A."/>
            <person name="Markowitz V."/>
            <person name="Hugenholtz P."/>
            <person name="Klenk H.P."/>
            <person name="Kyrpides N.C."/>
        </authorList>
    </citation>
    <scope>NUCLEOTIDE SEQUENCE [LARGE SCALE GENOMIC DNA]</scope>
    <source>
        <strain evidence="9">DSM 17132 / JCM 16389 / KACC 11308 / NBRC 106382 / 4M15</strain>
    </source>
</reference>
<dbReference type="Gene3D" id="3.40.50.300">
    <property type="entry name" value="P-loop containing nucleotide triphosphate hydrolases"/>
    <property type="match status" value="1"/>
</dbReference>
<evidence type="ECO:0000256" key="4">
    <source>
        <dbReference type="ARBA" id="ARBA00022777"/>
    </source>
</evidence>
<protein>
    <recommendedName>
        <fullName evidence="7">Shikimate kinase</fullName>
        <shortName evidence="7">SK</shortName>
        <ecNumber evidence="7">2.7.1.71</ecNumber>
    </recommendedName>
</protein>
<comment type="subcellular location">
    <subcellularLocation>
        <location evidence="7">Cytoplasm</location>
    </subcellularLocation>
</comment>
<accession>E4RYA3</accession>
<keyword evidence="6 7" id="KW-0057">Aromatic amino acid biosynthesis</keyword>
<dbReference type="InterPro" id="IPR027417">
    <property type="entry name" value="P-loop_NTPase"/>
</dbReference>
<dbReference type="PANTHER" id="PTHR21087:SF16">
    <property type="entry name" value="SHIKIMATE KINASE 1, CHLOROPLASTIC"/>
    <property type="match status" value="1"/>
</dbReference>
<dbReference type="GO" id="GO:0000287">
    <property type="term" value="F:magnesium ion binding"/>
    <property type="evidence" value="ECO:0007669"/>
    <property type="project" value="UniProtKB-UniRule"/>
</dbReference>
<comment type="catalytic activity">
    <reaction evidence="7">
        <text>shikimate + ATP = 3-phosphoshikimate + ADP + H(+)</text>
        <dbReference type="Rhea" id="RHEA:13121"/>
        <dbReference type="ChEBI" id="CHEBI:15378"/>
        <dbReference type="ChEBI" id="CHEBI:30616"/>
        <dbReference type="ChEBI" id="CHEBI:36208"/>
        <dbReference type="ChEBI" id="CHEBI:145989"/>
        <dbReference type="ChEBI" id="CHEBI:456216"/>
        <dbReference type="EC" id="2.7.1.71"/>
    </reaction>
</comment>
<feature type="binding site" evidence="7">
    <location>
        <position position="120"/>
    </location>
    <ligand>
        <name>ATP</name>
        <dbReference type="ChEBI" id="CHEBI:30616"/>
    </ligand>
</feature>
<comment type="pathway">
    <text evidence="7">Metabolic intermediate biosynthesis; chorismate biosynthesis; chorismate from D-erythrose 4-phosphate and phosphoenolpyruvate: step 5/7.</text>
</comment>
<gene>
    <name evidence="7" type="primary">aroK</name>
    <name evidence="8" type="ordered locus">Lbys_1606</name>
</gene>
<dbReference type="HOGENOM" id="CLU_057607_4_0_10"/>
<dbReference type="Proteomes" id="UP000007435">
    <property type="component" value="Chromosome"/>
</dbReference>
<feature type="binding site" evidence="7">
    <location>
        <position position="34"/>
    </location>
    <ligand>
        <name>substrate</name>
    </ligand>
</feature>
<dbReference type="InterPro" id="IPR000623">
    <property type="entry name" value="Shikimate_kinase/TSH1"/>
</dbReference>
<evidence type="ECO:0000256" key="7">
    <source>
        <dbReference type="HAMAP-Rule" id="MF_00109"/>
    </source>
</evidence>
<reference key="1">
    <citation type="submission" date="2010-11" db="EMBL/GenBank/DDBJ databases">
        <title>The complete genome of Leadbetterella byssophila DSM 17132.</title>
        <authorList>
            <consortium name="US DOE Joint Genome Institute (JGI-PGF)"/>
            <person name="Lucas S."/>
            <person name="Copeland A."/>
            <person name="Lapidus A."/>
            <person name="Glavina del Rio T."/>
            <person name="Dalin E."/>
            <person name="Tice H."/>
            <person name="Bruce D."/>
            <person name="Goodwin L."/>
            <person name="Pitluck S."/>
            <person name="Kyrpides N."/>
            <person name="Mavromatis K."/>
            <person name="Ivanova N."/>
            <person name="Teshima H."/>
            <person name="Brettin T."/>
            <person name="Detter J.C."/>
            <person name="Han C."/>
            <person name="Tapia R."/>
            <person name="Land M."/>
            <person name="Hauser L."/>
            <person name="Markowitz V."/>
            <person name="Cheng J.-F."/>
            <person name="Hugenholtz P."/>
            <person name="Woyke T."/>
            <person name="Wu D."/>
            <person name="Tindall B."/>
            <person name="Pomrenke H.G."/>
            <person name="Brambilla E."/>
            <person name="Klenk H.-P."/>
            <person name="Eisen J.A."/>
        </authorList>
    </citation>
    <scope>NUCLEOTIDE SEQUENCE [LARGE SCALE GENOMIC DNA]</scope>
    <source>
        <strain>DSM 17132</strain>
    </source>
</reference>
<keyword evidence="9" id="KW-1185">Reference proteome</keyword>
<feature type="binding site" evidence="7">
    <location>
        <position position="80"/>
    </location>
    <ligand>
        <name>substrate</name>
    </ligand>
</feature>
<dbReference type="SUPFAM" id="SSF52540">
    <property type="entry name" value="P-loop containing nucleoside triphosphate hydrolases"/>
    <property type="match status" value="1"/>
</dbReference>
<dbReference type="OrthoDB" id="9800332at2"/>
<dbReference type="EMBL" id="CP002305">
    <property type="protein sequence ID" value="ADQ17314.1"/>
    <property type="molecule type" value="Genomic_DNA"/>
</dbReference>
<keyword evidence="2 7" id="KW-0808">Transferase</keyword>
<sequence>MTTNIFMIGMPSSGKSTLGRQLAKELNYEFIDLDKKIELAEGRKISEIFNLEGEEYFRKIETEHLKRIEPNSRLVIATGGGTPCNGNNMDFIKENGISVFLDVKPKKLEERMRNSKKNNRPLYNLESELLVDTLTKTYEDRIETYKRADIVIEGDTDANTILWILDAHFSKAVKDVI</sequence>
<dbReference type="CDD" id="cd00464">
    <property type="entry name" value="SK"/>
    <property type="match status" value="1"/>
</dbReference>
<keyword evidence="4 7" id="KW-0418">Kinase</keyword>
<feature type="binding site" evidence="7">
    <location>
        <begin position="12"/>
        <end position="17"/>
    </location>
    <ligand>
        <name>ATP</name>
        <dbReference type="ChEBI" id="CHEBI:30616"/>
    </ligand>
</feature>
<dbReference type="GO" id="GO:0005829">
    <property type="term" value="C:cytosol"/>
    <property type="evidence" value="ECO:0007669"/>
    <property type="project" value="TreeGrafter"/>
</dbReference>
<keyword evidence="3 7" id="KW-0547">Nucleotide-binding</keyword>
<evidence type="ECO:0000313" key="9">
    <source>
        <dbReference type="Proteomes" id="UP000007435"/>
    </source>
</evidence>
<evidence type="ECO:0000256" key="2">
    <source>
        <dbReference type="ARBA" id="ARBA00022679"/>
    </source>
</evidence>
<comment type="cofactor">
    <cofactor evidence="7">
        <name>Mg(2+)</name>
        <dbReference type="ChEBI" id="CHEBI:18420"/>
    </cofactor>
    <text evidence="7">Binds 1 Mg(2+) ion per subunit.</text>
</comment>
<comment type="similarity">
    <text evidence="7">Belongs to the shikimate kinase family.</text>
</comment>
<comment type="function">
    <text evidence="7">Catalyzes the specific phosphorylation of the 3-hydroxyl group of shikimic acid using ATP as a cosubstrate.</text>
</comment>
<keyword evidence="7" id="KW-0479">Metal-binding</keyword>